<dbReference type="InterPro" id="IPR029486">
    <property type="entry name" value="GH97_N"/>
</dbReference>
<evidence type="ECO:0000259" key="4">
    <source>
        <dbReference type="Pfam" id="PF14508"/>
    </source>
</evidence>
<evidence type="ECO:0000313" key="5">
    <source>
        <dbReference type="EMBL" id="QCD37038.1"/>
    </source>
</evidence>
<dbReference type="InterPro" id="IPR014718">
    <property type="entry name" value="GH-type_carb-bd"/>
</dbReference>
<dbReference type="Proteomes" id="UP000297031">
    <property type="component" value="Chromosome"/>
</dbReference>
<evidence type="ECO:0000256" key="1">
    <source>
        <dbReference type="ARBA" id="ARBA00001913"/>
    </source>
</evidence>
<name>A0A4V1D206_9BACT</name>
<sequence length="107" mass="11713">MRWQLHGGKTVVTISDNGGKAVYSVDYDGKRFIQDSPLGMKTNIGDYTDGLSISGNPVIEKITDSDSLPNIKKSEVNYNANKGELTFAKGETPVFDFKLSANICLYC</sequence>
<dbReference type="GO" id="GO:0030246">
    <property type="term" value="F:carbohydrate binding"/>
    <property type="evidence" value="ECO:0007669"/>
    <property type="project" value="InterPro"/>
</dbReference>
<evidence type="ECO:0000256" key="3">
    <source>
        <dbReference type="ARBA" id="ARBA00022837"/>
    </source>
</evidence>
<dbReference type="EMBL" id="CP039393">
    <property type="protein sequence ID" value="QCD37038.1"/>
    <property type="molecule type" value="Genomic_DNA"/>
</dbReference>
<feature type="domain" description="Glycosyl-hydrolase 97 N-terminal" evidence="4">
    <location>
        <begin position="8"/>
        <end position="95"/>
    </location>
</feature>
<proteinExistence type="predicted"/>
<reference evidence="5 6" key="1">
    <citation type="submission" date="2019-02" db="EMBL/GenBank/DDBJ databases">
        <title>Isolation and identification of novel species under the genus Muribaculum.</title>
        <authorList>
            <person name="Miyake S."/>
            <person name="Ding Y."/>
            <person name="Low A."/>
            <person name="Soh M."/>
            <person name="Seedorf H."/>
        </authorList>
    </citation>
    <scope>NUCLEOTIDE SEQUENCE [LARGE SCALE GENOMIC DNA]</scope>
    <source>
        <strain evidence="5 6">TLL-A4</strain>
    </source>
</reference>
<organism evidence="5 6">
    <name type="scientific">Muribaculum gordoncarteri</name>
    <dbReference type="NCBI Taxonomy" id="2530390"/>
    <lineage>
        <taxon>Bacteria</taxon>
        <taxon>Pseudomonadati</taxon>
        <taxon>Bacteroidota</taxon>
        <taxon>Bacteroidia</taxon>
        <taxon>Bacteroidales</taxon>
        <taxon>Muribaculaceae</taxon>
        <taxon>Muribaculum</taxon>
    </lineage>
</organism>
<comment type="subunit">
    <text evidence="2">Monomer.</text>
</comment>
<evidence type="ECO:0000256" key="2">
    <source>
        <dbReference type="ARBA" id="ARBA00011245"/>
    </source>
</evidence>
<evidence type="ECO:0000313" key="6">
    <source>
        <dbReference type="Proteomes" id="UP000297031"/>
    </source>
</evidence>
<dbReference type="KEGG" id="mgod:E7746_06000"/>
<protein>
    <recommendedName>
        <fullName evidence="4">Glycosyl-hydrolase 97 N-terminal domain-containing protein</fullName>
    </recommendedName>
</protein>
<comment type="cofactor">
    <cofactor evidence="1">
        <name>Ca(2+)</name>
        <dbReference type="ChEBI" id="CHEBI:29108"/>
    </cofactor>
</comment>
<gene>
    <name evidence="5" type="ORF">E7746_06000</name>
</gene>
<dbReference type="AlphaFoldDB" id="A0A4V1D206"/>
<keyword evidence="6" id="KW-1185">Reference proteome</keyword>
<accession>A0A4V1D206</accession>
<keyword evidence="3" id="KW-0106">Calcium</keyword>
<dbReference type="Gene3D" id="2.70.98.10">
    <property type="match status" value="1"/>
</dbReference>
<dbReference type="Pfam" id="PF14508">
    <property type="entry name" value="GH97_N"/>
    <property type="match status" value="1"/>
</dbReference>